<protein>
    <submittedName>
        <fullName evidence="5">RNA-dependent RNA polymerase</fullName>
    </submittedName>
</protein>
<dbReference type="InterPro" id="IPR043502">
    <property type="entry name" value="DNA/RNA_pol_sf"/>
</dbReference>
<evidence type="ECO:0000313" key="5">
    <source>
        <dbReference type="EMBL" id="QIP68032.1"/>
    </source>
</evidence>
<evidence type="ECO:0000256" key="2">
    <source>
        <dbReference type="ARBA" id="ARBA00022679"/>
    </source>
</evidence>
<dbReference type="Pfam" id="PF05919">
    <property type="entry name" value="Mitovir_RNA_pol"/>
    <property type="match status" value="1"/>
</dbReference>
<proteinExistence type="predicted"/>
<dbReference type="PANTHER" id="PTHR34456:SF9">
    <property type="entry name" value="MITOVIRUS RNA-DEPENDENT RNA POLYMERASE"/>
    <property type="match status" value="1"/>
</dbReference>
<accession>A0A6G9ENM3</accession>
<dbReference type="EMBL" id="MN628261">
    <property type="protein sequence ID" value="QIP68032.1"/>
    <property type="molecule type" value="Genomic_RNA"/>
</dbReference>
<feature type="domain" description="Reverse transcriptase" evidence="4">
    <location>
        <begin position="216"/>
        <end position="439"/>
    </location>
</feature>
<keyword evidence="1 5" id="KW-0696">RNA-directed RNA polymerase</keyword>
<dbReference type="PANTHER" id="PTHR34456">
    <property type="entry name" value="MITOVIRUS RNA-DEPENDENT RNA POLYMERASE"/>
    <property type="match status" value="1"/>
</dbReference>
<dbReference type="SUPFAM" id="SSF56672">
    <property type="entry name" value="DNA/RNA polymerases"/>
    <property type="match status" value="1"/>
</dbReference>
<dbReference type="InterPro" id="IPR000477">
    <property type="entry name" value="RT_dom"/>
</dbReference>
<evidence type="ECO:0000256" key="1">
    <source>
        <dbReference type="ARBA" id="ARBA00022484"/>
    </source>
</evidence>
<dbReference type="GO" id="GO:0003968">
    <property type="term" value="F:RNA-directed RNA polymerase activity"/>
    <property type="evidence" value="ECO:0007669"/>
    <property type="project" value="UniProtKB-KW"/>
</dbReference>
<dbReference type="InterPro" id="IPR008686">
    <property type="entry name" value="RNA_pol_mitovir"/>
</dbReference>
<name>A0A6G9ENM3_9VIRU</name>
<evidence type="ECO:0000256" key="3">
    <source>
        <dbReference type="ARBA" id="ARBA00022695"/>
    </source>
</evidence>
<evidence type="ECO:0000259" key="4">
    <source>
        <dbReference type="PROSITE" id="PS50878"/>
    </source>
</evidence>
<reference evidence="5" key="1">
    <citation type="submission" date="2019-10" db="EMBL/GenBank/DDBJ databases">
        <title>The virome associated to Eryshiphales from vegetable crops in Italy.</title>
        <authorList>
            <person name="Chiapello M."/>
            <person name="Turina M."/>
        </authorList>
    </citation>
    <scope>NUCLEOTIDE SEQUENCE</scope>
    <source>
        <strain evidence="5">PM-A_DN30544</strain>
    </source>
</reference>
<keyword evidence="3" id="KW-0548">Nucleotidyltransferase</keyword>
<dbReference type="PROSITE" id="PS50878">
    <property type="entry name" value="RT_POL"/>
    <property type="match status" value="1"/>
</dbReference>
<organism evidence="5">
    <name type="scientific">Erysiphales associated mitovirus 1</name>
    <dbReference type="NCBI Taxonomy" id="2719863"/>
    <lineage>
        <taxon>Viruses</taxon>
        <taxon>Riboviria</taxon>
        <taxon>Orthornavirae</taxon>
        <taxon>Lenarviricota</taxon>
        <taxon>Howeltoviricetes</taxon>
        <taxon>Cryppavirales</taxon>
        <taxon>Mitoviridae</taxon>
        <taxon>Mitovirus</taxon>
    </lineage>
</organism>
<keyword evidence="2" id="KW-0808">Transferase</keyword>
<sequence length="790" mass="92040">MSRRTINSILLTRLIKQVFRFDGYLFTWRYIEVCENLRRTRGLLQAVKQVKAMRLHITRFVCGKPLKSNNSHVGLDKTGWPTRLDFLKVLLKDNRTLRVLMTLLSYTKSWVPDKKEAPKVKPDYSTIDNPSTVNTFYTVPRWFIKYWVSYHKLNLPKPVFEDSDHYISMKMSPNGPSSISSLWSWKALTPQITDSLKYFIGEYWGKFSDYWDDVNLSNLEGKKIKNLSQTRLGKLAIKPDPECKQRVIAMVDYHSQFTLRKIHDQIFSLLKKFDTDRTFNQNPFANWEVNKEYFYSLDLSAATDRFPIHLQKKLLSVIYDDNTFGREWVKLLTDRDYYDPEGNIHRYSVGQPMGAYSSWAVFALTHHLVVAWAAFKARKLSVRFNQYILLGDDIVIKDRYVASQYITIMNRLGVEVSPHKTHVSPHTYEFAKRWIREGVEITGLQLKGILTNFDIQSAYNSIASYLREVSTIGNPIMTVITKSYDRIPYRIGKKTFKSSPSGIAKQLYDFNIAMRFGNGLTYEELRSYLSKWIRDPNYITPPELVIRRFLRAIFSEVVQNDMFTFMMGSKNRLGSLINGLEKWSVNGVQGKVSPMVLGFIGTIKRTIKQLEASPADDFNLLEESILIRFPDTDKLVQIMRNPQQNYNYAASVWKKMMKIIRAGFNPEDVSLATVHFHLTTTGDEEQRQEDYQFNEESEDCWWESLIFNETVLATGERGTWNVSLSNTLDKELHLFKLLATVNDSEPYEVPNHLRASLLHLMMSSKYPKVFKEPRKVLMRQIQKGRAKDPV</sequence>